<keyword evidence="1 4" id="KW-0963">Cytoplasm</keyword>
<dbReference type="Pfam" id="PF05470">
    <property type="entry name" value="eIF-3c_N"/>
    <property type="match status" value="1"/>
</dbReference>
<evidence type="ECO:0000256" key="3">
    <source>
        <dbReference type="ARBA" id="ARBA00022917"/>
    </source>
</evidence>
<dbReference type="GO" id="GO:0031369">
    <property type="term" value="F:translation initiation factor binding"/>
    <property type="evidence" value="ECO:0007669"/>
    <property type="project" value="InterPro"/>
</dbReference>
<comment type="similarity">
    <text evidence="4">Belongs to the eIF-3 subunit C family.</text>
</comment>
<dbReference type="PANTHER" id="PTHR13937:SF0">
    <property type="entry name" value="EUKARYOTIC TRANSLATION INITIATION FACTOR 3 SUBUNIT C-RELATED"/>
    <property type="match status" value="1"/>
</dbReference>
<accession>A0AAX4K6R0</accession>
<feature type="region of interest" description="Disordered" evidence="5">
    <location>
        <begin position="838"/>
        <end position="906"/>
    </location>
</feature>
<comment type="function">
    <text evidence="4">Component of the eukaryotic translation initiation factor 3 (eIF-3) complex, which is involved in protein synthesis of a specialized repertoire of mRNAs and, together with other initiation factors, stimulates binding of mRNA and methionyl-tRNAi to the 40S ribosome. The eIF-3 complex specifically targets and initiates translation of a subset of mRNAs involved in cell proliferation.</text>
</comment>
<dbReference type="SUPFAM" id="SSF46785">
    <property type="entry name" value="Winged helix' DNA-binding domain"/>
    <property type="match status" value="1"/>
</dbReference>
<feature type="compositionally biased region" description="Low complexity" evidence="5">
    <location>
        <begin position="10"/>
        <end position="29"/>
    </location>
</feature>
<evidence type="ECO:0000256" key="5">
    <source>
        <dbReference type="SAM" id="MobiDB-lite"/>
    </source>
</evidence>
<dbReference type="InterPro" id="IPR027516">
    <property type="entry name" value="EIF3C"/>
</dbReference>
<evidence type="ECO:0000256" key="2">
    <source>
        <dbReference type="ARBA" id="ARBA00022540"/>
    </source>
</evidence>
<comment type="subcellular location">
    <subcellularLocation>
        <location evidence="4">Cytoplasm</location>
    </subcellularLocation>
</comment>
<dbReference type="EMBL" id="CP144108">
    <property type="protein sequence ID" value="WWC93074.1"/>
    <property type="molecule type" value="Genomic_DNA"/>
</dbReference>
<dbReference type="InterPro" id="IPR036390">
    <property type="entry name" value="WH_DNA-bd_sf"/>
</dbReference>
<dbReference type="InterPro" id="IPR036388">
    <property type="entry name" value="WH-like_DNA-bd_sf"/>
</dbReference>
<dbReference type="InterPro" id="IPR008905">
    <property type="entry name" value="EIF3C_N_dom"/>
</dbReference>
<feature type="domain" description="PCI" evidence="6">
    <location>
        <begin position="633"/>
        <end position="806"/>
    </location>
</feature>
<dbReference type="Gene3D" id="1.10.10.10">
    <property type="entry name" value="Winged helix-like DNA-binding domain superfamily/Winged helix DNA-binding domain"/>
    <property type="match status" value="1"/>
</dbReference>
<evidence type="ECO:0000256" key="1">
    <source>
        <dbReference type="ARBA" id="ARBA00022490"/>
    </source>
</evidence>
<dbReference type="GO" id="GO:0016282">
    <property type="term" value="C:eukaryotic 43S preinitiation complex"/>
    <property type="evidence" value="ECO:0007669"/>
    <property type="project" value="UniProtKB-UniRule"/>
</dbReference>
<feature type="compositionally biased region" description="Acidic residues" evidence="5">
    <location>
        <begin position="96"/>
        <end position="105"/>
    </location>
</feature>
<organism evidence="7 8">
    <name type="scientific">Kwoniella dendrophila CBS 6074</name>
    <dbReference type="NCBI Taxonomy" id="1295534"/>
    <lineage>
        <taxon>Eukaryota</taxon>
        <taxon>Fungi</taxon>
        <taxon>Dikarya</taxon>
        <taxon>Basidiomycota</taxon>
        <taxon>Agaricomycotina</taxon>
        <taxon>Tremellomycetes</taxon>
        <taxon>Tremellales</taxon>
        <taxon>Cryptococcaceae</taxon>
        <taxon>Kwoniella</taxon>
    </lineage>
</organism>
<evidence type="ECO:0000313" key="7">
    <source>
        <dbReference type="EMBL" id="WWC93074.1"/>
    </source>
</evidence>
<dbReference type="SMART" id="SM00088">
    <property type="entry name" value="PINT"/>
    <property type="match status" value="1"/>
</dbReference>
<feature type="region of interest" description="Disordered" evidence="5">
    <location>
        <begin position="1"/>
        <end position="106"/>
    </location>
</feature>
<feature type="compositionally biased region" description="Acidic residues" evidence="5">
    <location>
        <begin position="57"/>
        <end position="81"/>
    </location>
</feature>
<protein>
    <recommendedName>
        <fullName evidence="4">Eukaryotic translation initiation factor 3 subunit C</fullName>
        <shortName evidence="4">eIF3c</shortName>
    </recommendedName>
    <alternativeName>
        <fullName evidence="4">Eukaryotic translation initiation factor 3 93 kDa subunit homolog</fullName>
        <shortName evidence="4">eIF3 p93</shortName>
    </alternativeName>
    <alternativeName>
        <fullName evidence="4">Translation initiation factor eIF3, p93 subunit homolog</fullName>
    </alternativeName>
</protein>
<evidence type="ECO:0000259" key="6">
    <source>
        <dbReference type="PROSITE" id="PS50250"/>
    </source>
</evidence>
<dbReference type="GO" id="GO:0001732">
    <property type="term" value="P:formation of cytoplasmic translation initiation complex"/>
    <property type="evidence" value="ECO:0007669"/>
    <property type="project" value="UniProtKB-UniRule"/>
</dbReference>
<dbReference type="InterPro" id="IPR000717">
    <property type="entry name" value="PCI_dom"/>
</dbReference>
<proteinExistence type="inferred from homology"/>
<sequence length="906" mass="101830">MSFFAKLGSDDSSSSSSGSDSEESILSGDEGLEQDKKLAAKTKTKNKASMFLRSDAEDSDEDDSDEDSDEDDDEELSDSEDERAARGNKFLMGADSTDEEEEEEDKTVVLSAKDKRFAEMEAAIHNITNATRNNDWVLASTELDKVFRFIQRHQVTVVATTVSAAGHIPPRFLEILVSLEKDVNETILSEKSAKKKMAPAKAKALNGLKQTLKKKQKEFENVLKSYIEDSEAYTKAYEQANAIQAPKKQPKKVQVADGDAGAEGAEDQNEDFMTIGKGGKALNLTPEGVFKTLREIFEQRGRKNTDRAETIKILSKLLEVSETTYQKLRVLLALVPARLDYSQNLAHIPHESWVLGLNELHQLVTLLLDNPDYVVQETVGEYDDLVEREPQTVNGKKERVAVAGSLISLLESLDNEFTKTLQHTDAHEKGSDYIERLRQEAPLYTLVAKAQSLFEREAATDSTARAVMRRLEHVYAKPNIIIDHFESKIPSGLKSKIVPTETKRNADELIHDLCVYIYGSDAPVLRARAILFHIFNHATHGRYHQARDLLLMSHLQDTIQHADVTTQILYNRAIMQLGLSAFKRGFIQECQTILGEMFGTQRQKELLAQSVQRYQQQLTPEQELIEKRRLLPFHMHLNVELLEAAYLTSCMLIEIPLLASVETEEQKRKVTSKVFKRFLDLADRQSFMGPPENTRDHIIKASKSLQSGDWEKARDLICSIKIWSLLDNVDDVKAILSKKIQEEGLRTYLFTYSSYYQSLSLEHLSKTFDLPQSLVNSIISKMIYNDELTASLDQIDKVVIFHKIDQTEVQKLSQLLAERTANLLDQNEKILDLKLGQNQNQQQDGQRSNNAQTTDGGNNKQERRGGNNNNRGGSYRGRGGGGRGRGGFNAGLGSTMGSGNRRVAAQ</sequence>
<gene>
    <name evidence="4" type="primary">NIP1</name>
    <name evidence="7" type="ORF">L201_008039</name>
</gene>
<dbReference type="PROSITE" id="PS50250">
    <property type="entry name" value="PCI"/>
    <property type="match status" value="1"/>
</dbReference>
<dbReference type="HAMAP" id="MF_03002">
    <property type="entry name" value="eIF3c"/>
    <property type="match status" value="1"/>
</dbReference>
<dbReference type="AlphaFoldDB" id="A0AAX4K6R0"/>
<feature type="compositionally biased region" description="Low complexity" evidence="5">
    <location>
        <begin position="838"/>
        <end position="850"/>
    </location>
</feature>
<dbReference type="PANTHER" id="PTHR13937">
    <property type="entry name" value="EUKARYOTIC TRANSLATION INITATION FACTOR 3, SUBUNIT 8 EIF3S8 -RELATED"/>
    <property type="match status" value="1"/>
</dbReference>
<dbReference type="GO" id="GO:0005852">
    <property type="term" value="C:eukaryotic translation initiation factor 3 complex"/>
    <property type="evidence" value="ECO:0007669"/>
    <property type="project" value="UniProtKB-UniRule"/>
</dbReference>
<feature type="compositionally biased region" description="Gly residues" evidence="5">
    <location>
        <begin position="874"/>
        <end position="896"/>
    </location>
</feature>
<dbReference type="GO" id="GO:0033290">
    <property type="term" value="C:eukaryotic 48S preinitiation complex"/>
    <property type="evidence" value="ECO:0007669"/>
    <property type="project" value="UniProtKB-UniRule"/>
</dbReference>
<comment type="subunit">
    <text evidence="4">Component of the eukaryotic translation initiation factor 3 (eIF-3) complex.</text>
</comment>
<keyword evidence="3 4" id="KW-0648">Protein biosynthesis</keyword>
<dbReference type="Pfam" id="PF01399">
    <property type="entry name" value="PCI"/>
    <property type="match status" value="1"/>
</dbReference>
<evidence type="ECO:0000256" key="4">
    <source>
        <dbReference type="HAMAP-Rule" id="MF_03002"/>
    </source>
</evidence>
<reference evidence="7 8" key="1">
    <citation type="submission" date="2024-01" db="EMBL/GenBank/DDBJ databases">
        <title>Comparative genomics of Cryptococcus and Kwoniella reveals pathogenesis evolution and contrasting modes of karyotype evolution via chromosome fusion or intercentromeric recombination.</title>
        <authorList>
            <person name="Coelho M.A."/>
            <person name="David-Palma M."/>
            <person name="Shea T."/>
            <person name="Bowers K."/>
            <person name="McGinley-Smith S."/>
            <person name="Mohammad A.W."/>
            <person name="Gnirke A."/>
            <person name="Yurkov A.M."/>
            <person name="Nowrousian M."/>
            <person name="Sun S."/>
            <person name="Cuomo C.A."/>
            <person name="Heitman J."/>
        </authorList>
    </citation>
    <scope>NUCLEOTIDE SEQUENCE [LARGE SCALE GENOMIC DNA]</scope>
    <source>
        <strain evidence="7 8">CBS 6074</strain>
    </source>
</reference>
<dbReference type="GO" id="GO:0003743">
    <property type="term" value="F:translation initiation factor activity"/>
    <property type="evidence" value="ECO:0007669"/>
    <property type="project" value="UniProtKB-UniRule"/>
</dbReference>
<evidence type="ECO:0000313" key="8">
    <source>
        <dbReference type="Proteomes" id="UP001355207"/>
    </source>
</evidence>
<dbReference type="Proteomes" id="UP001355207">
    <property type="component" value="Chromosome 11"/>
</dbReference>
<name>A0AAX4K6R0_9TREE</name>
<dbReference type="GO" id="GO:0003723">
    <property type="term" value="F:RNA binding"/>
    <property type="evidence" value="ECO:0007669"/>
    <property type="project" value="InterPro"/>
</dbReference>
<dbReference type="FunFam" id="1.10.10.10:FF:000300">
    <property type="entry name" value="Eukaryotic translation initiation factor 3 subunit C"/>
    <property type="match status" value="1"/>
</dbReference>
<keyword evidence="2 4" id="KW-0396">Initiation factor</keyword>
<keyword evidence="8" id="KW-1185">Reference proteome</keyword>